<evidence type="ECO:0000256" key="2">
    <source>
        <dbReference type="ARBA" id="ARBA00022448"/>
    </source>
</evidence>
<feature type="transmembrane region" description="Helical" evidence="8">
    <location>
        <begin position="322"/>
        <end position="345"/>
    </location>
</feature>
<dbReference type="OrthoDB" id="40134at2759"/>
<feature type="transmembrane region" description="Helical" evidence="8">
    <location>
        <begin position="114"/>
        <end position="135"/>
    </location>
</feature>
<dbReference type="PANTHER" id="PTHR48017">
    <property type="entry name" value="OS05G0424000 PROTEIN-RELATED"/>
    <property type="match status" value="1"/>
</dbReference>
<feature type="transmembrane region" description="Helical" evidence="8">
    <location>
        <begin position="90"/>
        <end position="108"/>
    </location>
</feature>
<evidence type="ECO:0000256" key="7">
    <source>
        <dbReference type="SAM" id="MobiDB-lite"/>
    </source>
</evidence>
<organism evidence="10 11">
    <name type="scientific">Nyssa sinensis</name>
    <dbReference type="NCBI Taxonomy" id="561372"/>
    <lineage>
        <taxon>Eukaryota</taxon>
        <taxon>Viridiplantae</taxon>
        <taxon>Streptophyta</taxon>
        <taxon>Embryophyta</taxon>
        <taxon>Tracheophyta</taxon>
        <taxon>Spermatophyta</taxon>
        <taxon>Magnoliopsida</taxon>
        <taxon>eudicotyledons</taxon>
        <taxon>Gunneridae</taxon>
        <taxon>Pentapetalae</taxon>
        <taxon>asterids</taxon>
        <taxon>Cornales</taxon>
        <taxon>Nyssaceae</taxon>
        <taxon>Nyssa</taxon>
    </lineage>
</organism>
<evidence type="ECO:0000256" key="8">
    <source>
        <dbReference type="SAM" id="Phobius"/>
    </source>
</evidence>
<keyword evidence="2" id="KW-0813">Transport</keyword>
<feature type="transmembrane region" description="Helical" evidence="8">
    <location>
        <begin position="170"/>
        <end position="193"/>
    </location>
</feature>
<evidence type="ECO:0000256" key="5">
    <source>
        <dbReference type="ARBA" id="ARBA00022989"/>
    </source>
</evidence>
<feature type="transmembrane region" description="Helical" evidence="8">
    <location>
        <begin position="213"/>
        <end position="231"/>
    </location>
</feature>
<protein>
    <recommendedName>
        <fullName evidence="9">Amino acid transporter transmembrane domain-containing protein</fullName>
    </recommendedName>
</protein>
<dbReference type="Pfam" id="PF01490">
    <property type="entry name" value="Aa_trans"/>
    <property type="match status" value="1"/>
</dbReference>
<dbReference type="AlphaFoldDB" id="A0A5J5BU60"/>
<sequence>MGEVVEVCLEAVTSTPMGTIQQKTSSATRSEQQSLQVITVTGSSGGEATRTSTQGHSEGSGHQYHRQPNPQEGWLPITESRKGNAWTSTFHLLCSGIGIQALLLPVAFSFLGWFWGILCLSVAFVWHLYSTWLLVHLHESVTGTRYSRYLHLSIAAFGERLGKFLSIFPVMYLSGGTCVMLIITGGGTMDLFYKTMCEHVPACNPKTLSGAEWFLVFTCFAIAVALLFPNLNSLATVSLVGSITAVCYCTLIWLLSVGNGRPDGISYDPSKTATSDMDRIRGILTAFGIIALAFRGHNVVLEIQGTMPSSPKHPSREPMCRGVTVSYAIIGLCLFPLATGGYWAYGNMIAANGGMLSTFPKFHRSNPKIVMGIIYMLVVINSLSSFQIYAMPVFDNLEFRYTSMKKKPCTRWLRSGFRCFFGGLTFFIAVAFPFLGSLAALIGGLTLPLTFVYPCFMWILIKKPRPNTAMWCLNLGLGCLGVVLSILLVAAAMWTIASKGIDANFFHPH</sequence>
<reference evidence="10 11" key="1">
    <citation type="submission" date="2019-09" db="EMBL/GenBank/DDBJ databases">
        <title>A chromosome-level genome assembly of the Chinese tupelo Nyssa sinensis.</title>
        <authorList>
            <person name="Yang X."/>
            <person name="Kang M."/>
            <person name="Yang Y."/>
            <person name="Xiong H."/>
            <person name="Wang M."/>
            <person name="Zhang Z."/>
            <person name="Wang Z."/>
            <person name="Wu H."/>
            <person name="Ma T."/>
            <person name="Liu J."/>
            <person name="Xi Z."/>
        </authorList>
    </citation>
    <scope>NUCLEOTIDE SEQUENCE [LARGE SCALE GENOMIC DNA]</scope>
    <source>
        <strain evidence="10">J267</strain>
        <tissue evidence="10">Leaf</tissue>
    </source>
</reference>
<feature type="transmembrane region" description="Helical" evidence="8">
    <location>
        <begin position="280"/>
        <end position="301"/>
    </location>
</feature>
<feature type="transmembrane region" description="Helical" evidence="8">
    <location>
        <begin position="238"/>
        <end position="260"/>
    </location>
</feature>
<gene>
    <name evidence="10" type="ORF">F0562_020952</name>
</gene>
<keyword evidence="11" id="KW-1185">Reference proteome</keyword>
<feature type="domain" description="Amino acid transporter transmembrane" evidence="9">
    <location>
        <begin position="82"/>
        <end position="492"/>
    </location>
</feature>
<feature type="transmembrane region" description="Helical" evidence="8">
    <location>
        <begin position="473"/>
        <end position="497"/>
    </location>
</feature>
<dbReference type="InterPro" id="IPR013057">
    <property type="entry name" value="AA_transpt_TM"/>
</dbReference>
<dbReference type="Proteomes" id="UP000325577">
    <property type="component" value="Linkage Group LG10"/>
</dbReference>
<evidence type="ECO:0000313" key="10">
    <source>
        <dbReference type="EMBL" id="KAA8546154.1"/>
    </source>
</evidence>
<dbReference type="EMBL" id="CM018033">
    <property type="protein sequence ID" value="KAA8546154.1"/>
    <property type="molecule type" value="Genomic_DNA"/>
</dbReference>
<proteinExistence type="predicted"/>
<feature type="region of interest" description="Disordered" evidence="7">
    <location>
        <begin position="41"/>
        <end position="73"/>
    </location>
</feature>
<evidence type="ECO:0000256" key="4">
    <source>
        <dbReference type="ARBA" id="ARBA00022970"/>
    </source>
</evidence>
<evidence type="ECO:0000256" key="1">
    <source>
        <dbReference type="ARBA" id="ARBA00004370"/>
    </source>
</evidence>
<keyword evidence="6 8" id="KW-0472">Membrane</keyword>
<evidence type="ECO:0000313" key="11">
    <source>
        <dbReference type="Proteomes" id="UP000325577"/>
    </source>
</evidence>
<feature type="transmembrane region" description="Helical" evidence="8">
    <location>
        <begin position="369"/>
        <end position="394"/>
    </location>
</feature>
<feature type="transmembrane region" description="Helical" evidence="8">
    <location>
        <begin position="415"/>
        <end position="435"/>
    </location>
</feature>
<keyword evidence="4" id="KW-0029">Amino-acid transport</keyword>
<keyword evidence="5 8" id="KW-1133">Transmembrane helix</keyword>
<dbReference type="GO" id="GO:0006865">
    <property type="term" value="P:amino acid transport"/>
    <property type="evidence" value="ECO:0007669"/>
    <property type="project" value="UniProtKB-KW"/>
</dbReference>
<evidence type="ECO:0000256" key="6">
    <source>
        <dbReference type="ARBA" id="ARBA00023136"/>
    </source>
</evidence>
<feature type="transmembrane region" description="Helical" evidence="8">
    <location>
        <begin position="441"/>
        <end position="461"/>
    </location>
</feature>
<evidence type="ECO:0000256" key="3">
    <source>
        <dbReference type="ARBA" id="ARBA00022692"/>
    </source>
</evidence>
<accession>A0A5J5BU60</accession>
<keyword evidence="3 8" id="KW-0812">Transmembrane</keyword>
<evidence type="ECO:0000259" key="9">
    <source>
        <dbReference type="Pfam" id="PF01490"/>
    </source>
</evidence>
<dbReference type="GO" id="GO:0016020">
    <property type="term" value="C:membrane"/>
    <property type="evidence" value="ECO:0007669"/>
    <property type="project" value="UniProtKB-SubCell"/>
</dbReference>
<name>A0A5J5BU60_9ASTE</name>
<comment type="subcellular location">
    <subcellularLocation>
        <location evidence="1">Membrane</location>
    </subcellularLocation>
</comment>